<evidence type="ECO:0000313" key="1">
    <source>
        <dbReference type="EMBL" id="SFJ88050.1"/>
    </source>
</evidence>
<sequence length="143" mass="16652">MKKIEKSVFNRLIGVWETRGTILRDNINSKLVGIDSYEFILEGNYILHKANVIMGDIKSETFEIIELDNSFEQGKMYYYNSNGEKGLMRASLYEDAFIIKGDNLKFEGSLKEEDTLLIGKWYLLSKDDEWIEFIDLKLTKFGV</sequence>
<dbReference type="OrthoDB" id="8481162at2"/>
<accession>A0A1I3UYU2</accession>
<dbReference type="Proteomes" id="UP000243887">
    <property type="component" value="Unassembled WGS sequence"/>
</dbReference>
<reference evidence="2" key="1">
    <citation type="submission" date="2016-10" db="EMBL/GenBank/DDBJ databases">
        <authorList>
            <person name="Varghese N."/>
            <person name="Submissions S."/>
        </authorList>
    </citation>
    <scope>NUCLEOTIDE SEQUENCE [LARGE SCALE GENOMIC DNA]</scope>
    <source>
        <strain evidence="2">DSM 26542</strain>
    </source>
</reference>
<evidence type="ECO:0000313" key="2">
    <source>
        <dbReference type="Proteomes" id="UP000243887"/>
    </source>
</evidence>
<dbReference type="EMBL" id="FORU01000021">
    <property type="protein sequence ID" value="SFJ88050.1"/>
    <property type="molecule type" value="Genomic_DNA"/>
</dbReference>
<dbReference type="AlphaFoldDB" id="A0A1I3UYU2"/>
<evidence type="ECO:0008006" key="3">
    <source>
        <dbReference type="Google" id="ProtNLM"/>
    </source>
</evidence>
<proteinExistence type="predicted"/>
<organism evidence="1 2">
    <name type="scientific">Myroides guanonis</name>
    <dbReference type="NCBI Taxonomy" id="1150112"/>
    <lineage>
        <taxon>Bacteria</taxon>
        <taxon>Pseudomonadati</taxon>
        <taxon>Bacteroidota</taxon>
        <taxon>Flavobacteriia</taxon>
        <taxon>Flavobacteriales</taxon>
        <taxon>Flavobacteriaceae</taxon>
        <taxon>Myroides</taxon>
    </lineage>
</organism>
<name>A0A1I3UYU2_9FLAO</name>
<protein>
    <recommendedName>
        <fullName evidence="3">DUF1579 domain-containing protein</fullName>
    </recommendedName>
</protein>
<gene>
    <name evidence="1" type="ORF">SAMN04487893_1217</name>
</gene>
<dbReference type="RefSeq" id="WP_090681390.1">
    <property type="nucleotide sequence ID" value="NZ_FORU01000021.1"/>
</dbReference>
<keyword evidence="2" id="KW-1185">Reference proteome</keyword>